<name>A0AAX3YPZ1_RHOOP</name>
<accession>A0AAX3YPZ1</accession>
<organism evidence="2 4">
    <name type="scientific">Rhodococcus opacus</name>
    <name type="common">Nocardia opaca</name>
    <dbReference type="NCBI Taxonomy" id="37919"/>
    <lineage>
        <taxon>Bacteria</taxon>
        <taxon>Bacillati</taxon>
        <taxon>Actinomycetota</taxon>
        <taxon>Actinomycetes</taxon>
        <taxon>Mycobacteriales</taxon>
        <taxon>Nocardiaceae</taxon>
        <taxon>Rhodococcus</taxon>
    </lineage>
</organism>
<dbReference type="AlphaFoldDB" id="A0AAX3YPZ1"/>
<dbReference type="Proteomes" id="UP001231166">
    <property type="component" value="Plasmid pRho-VOC14-C342"/>
</dbReference>
<evidence type="ECO:0000313" key="1">
    <source>
        <dbReference type="EMBL" id="MCZ4589596.1"/>
    </source>
</evidence>
<proteinExistence type="predicted"/>
<evidence type="ECO:0000313" key="4">
    <source>
        <dbReference type="Proteomes" id="UP001231166"/>
    </source>
</evidence>
<reference evidence="1" key="1">
    <citation type="submission" date="2022-12" db="EMBL/GenBank/DDBJ databases">
        <authorList>
            <person name="Krivoruchko A.V."/>
            <person name="Elkin A."/>
        </authorList>
    </citation>
    <scope>NUCLEOTIDE SEQUENCE</scope>
    <source>
        <strain evidence="1">IEGM 249</strain>
    </source>
</reference>
<dbReference type="RefSeq" id="WP_269592565.1">
    <property type="nucleotide sequence ID" value="NZ_CP130954.1"/>
</dbReference>
<evidence type="ECO:0000313" key="3">
    <source>
        <dbReference type="Proteomes" id="UP001066327"/>
    </source>
</evidence>
<dbReference type="Proteomes" id="UP001066327">
    <property type="component" value="Unassembled WGS sequence"/>
</dbReference>
<keyword evidence="3" id="KW-1185">Reference proteome</keyword>
<gene>
    <name evidence="1" type="ORF">O4328_39190</name>
    <name evidence="2" type="ORF">Q5707_38430</name>
</gene>
<sequence>MSEHTRELTPTSRGPVCCVHVHGAAAYRVGYPPTSWEWTPWEYATDGRFTGRWDDPAGVWRTLYVGATRLACYLEVLAYARKSDELSAALDEIVDNDGDDEWPTIAPGRVPRSWMAARITGSGVISGWFVVPGDTETMATLRIGFRSLAIRLGLADLDTAAIRDGRPRALTQAISQWINTLTDPDGEPVAGIEFDSRHGDDLVLWALYERPGDGPTSSKVTPLDYGPVREDDPDLIEAMRLHNLVWDD</sequence>
<dbReference type="EMBL" id="CP130954">
    <property type="protein sequence ID" value="WLF51245.1"/>
    <property type="molecule type" value="Genomic_DNA"/>
</dbReference>
<evidence type="ECO:0000313" key="2">
    <source>
        <dbReference type="EMBL" id="WLF51245.1"/>
    </source>
</evidence>
<dbReference type="EMBL" id="JAPWIS010000034">
    <property type="protein sequence ID" value="MCZ4589596.1"/>
    <property type="molecule type" value="Genomic_DNA"/>
</dbReference>
<geneLocation type="plasmid" evidence="2 4">
    <name>pRho-VOC14-C342</name>
</geneLocation>
<reference evidence="2" key="2">
    <citation type="submission" date="2023-07" db="EMBL/GenBank/DDBJ databases">
        <title>Genomic analysis of Rhodococcus opacus VOC-14 with glycol ethers degradation activity.</title>
        <authorList>
            <person name="Narkevich D.A."/>
            <person name="Hlushen A.M."/>
            <person name="Akhremchuk A.E."/>
            <person name="Sikolenko M.A."/>
            <person name="Valentovich L.N."/>
        </authorList>
    </citation>
    <scope>NUCLEOTIDE SEQUENCE</scope>
    <source>
        <strain evidence="2">VOC-14</strain>
        <plasmid evidence="2">pRho-VOC14-C342</plasmid>
    </source>
</reference>
<keyword evidence="2" id="KW-0614">Plasmid</keyword>
<protein>
    <submittedName>
        <fullName evidence="2">RES domain-containing protein</fullName>
    </submittedName>
</protein>